<dbReference type="SUPFAM" id="SSF46689">
    <property type="entry name" value="Homeodomain-like"/>
    <property type="match status" value="1"/>
</dbReference>
<gene>
    <name evidence="7" type="ORF">SAMN05421504_102769</name>
</gene>
<dbReference type="Pfam" id="PF17754">
    <property type="entry name" value="TetR_C_14"/>
    <property type="match status" value="1"/>
</dbReference>
<evidence type="ECO:0000256" key="1">
    <source>
        <dbReference type="ARBA" id="ARBA00023015"/>
    </source>
</evidence>
<organism evidence="7 8">
    <name type="scientific">Amycolatopsis xylanica</name>
    <dbReference type="NCBI Taxonomy" id="589385"/>
    <lineage>
        <taxon>Bacteria</taxon>
        <taxon>Bacillati</taxon>
        <taxon>Actinomycetota</taxon>
        <taxon>Actinomycetes</taxon>
        <taxon>Pseudonocardiales</taxon>
        <taxon>Pseudonocardiaceae</taxon>
        <taxon>Amycolatopsis</taxon>
    </lineage>
</organism>
<sequence>MEGVSVRVPAESPDGARHGGRRKITSKGELEHIAFALFDERGFDHTTIDDIAAAAGIGRRTFFRYFPSKNDIAWGSFDEQLVHMHARFRACAPELPLMDAIREVVVGFNSVEPEEVPWHRRRLSLILNVPALQAHSTLRYADWRRVVADFVAERLNQPANSLEPQAISHAVLGVAVAAYEQWLSDEGSELIPLLDKALRDLASGFKDV</sequence>
<evidence type="ECO:0000256" key="2">
    <source>
        <dbReference type="ARBA" id="ARBA00023125"/>
    </source>
</evidence>
<dbReference type="InterPro" id="IPR009057">
    <property type="entry name" value="Homeodomain-like_sf"/>
</dbReference>
<evidence type="ECO:0000256" key="3">
    <source>
        <dbReference type="ARBA" id="ARBA00023163"/>
    </source>
</evidence>
<evidence type="ECO:0000259" key="6">
    <source>
        <dbReference type="PROSITE" id="PS50977"/>
    </source>
</evidence>
<evidence type="ECO:0000313" key="7">
    <source>
        <dbReference type="EMBL" id="SDX23839.1"/>
    </source>
</evidence>
<evidence type="ECO:0000256" key="5">
    <source>
        <dbReference type="SAM" id="MobiDB-lite"/>
    </source>
</evidence>
<dbReference type="STRING" id="589385.SAMN05421504_102769"/>
<dbReference type="OrthoDB" id="956698at2"/>
<keyword evidence="3" id="KW-0804">Transcription</keyword>
<dbReference type="Gene3D" id="1.10.357.10">
    <property type="entry name" value="Tetracycline Repressor, domain 2"/>
    <property type="match status" value="1"/>
</dbReference>
<dbReference type="Proteomes" id="UP000199515">
    <property type="component" value="Unassembled WGS sequence"/>
</dbReference>
<keyword evidence="1" id="KW-0805">Transcription regulation</keyword>
<dbReference type="NCBIfam" id="TIGR03968">
    <property type="entry name" value="mycofact_TetR"/>
    <property type="match status" value="1"/>
</dbReference>
<dbReference type="GO" id="GO:0000976">
    <property type="term" value="F:transcription cis-regulatory region binding"/>
    <property type="evidence" value="ECO:0007669"/>
    <property type="project" value="TreeGrafter"/>
</dbReference>
<dbReference type="InterPro" id="IPR041347">
    <property type="entry name" value="MftR_C"/>
</dbReference>
<name>A0A1H3A4I0_9PSEU</name>
<dbReference type="PRINTS" id="PR00455">
    <property type="entry name" value="HTHTETR"/>
</dbReference>
<keyword evidence="8" id="KW-1185">Reference proteome</keyword>
<keyword evidence="2 4" id="KW-0238">DNA-binding</keyword>
<dbReference type="InterPro" id="IPR023772">
    <property type="entry name" value="DNA-bd_HTH_TetR-type_CS"/>
</dbReference>
<dbReference type="AlphaFoldDB" id="A0A1H3A4I0"/>
<dbReference type="PROSITE" id="PS01081">
    <property type="entry name" value="HTH_TETR_1"/>
    <property type="match status" value="1"/>
</dbReference>
<dbReference type="InterPro" id="IPR001647">
    <property type="entry name" value="HTH_TetR"/>
</dbReference>
<dbReference type="GO" id="GO:0003700">
    <property type="term" value="F:DNA-binding transcription factor activity"/>
    <property type="evidence" value="ECO:0007669"/>
    <property type="project" value="TreeGrafter"/>
</dbReference>
<accession>A0A1H3A4I0</accession>
<protein>
    <submittedName>
        <fullName evidence="7">Mycofactocin system transcriptional regulator</fullName>
    </submittedName>
</protein>
<reference evidence="7 8" key="1">
    <citation type="submission" date="2016-10" db="EMBL/GenBank/DDBJ databases">
        <authorList>
            <person name="de Groot N.N."/>
        </authorList>
    </citation>
    <scope>NUCLEOTIDE SEQUENCE [LARGE SCALE GENOMIC DNA]</scope>
    <source>
        <strain evidence="7 8">CPCC 202699</strain>
    </source>
</reference>
<feature type="DNA-binding region" description="H-T-H motif" evidence="4">
    <location>
        <begin position="47"/>
        <end position="66"/>
    </location>
</feature>
<proteinExistence type="predicted"/>
<dbReference type="PROSITE" id="PS50977">
    <property type="entry name" value="HTH_TETR_2"/>
    <property type="match status" value="1"/>
</dbReference>
<evidence type="ECO:0000313" key="8">
    <source>
        <dbReference type="Proteomes" id="UP000199515"/>
    </source>
</evidence>
<dbReference type="EMBL" id="FNON01000002">
    <property type="protein sequence ID" value="SDX23839.1"/>
    <property type="molecule type" value="Genomic_DNA"/>
</dbReference>
<dbReference type="PANTHER" id="PTHR30055">
    <property type="entry name" value="HTH-TYPE TRANSCRIPTIONAL REGULATOR RUTR"/>
    <property type="match status" value="1"/>
</dbReference>
<dbReference type="Gene3D" id="1.10.10.60">
    <property type="entry name" value="Homeodomain-like"/>
    <property type="match status" value="1"/>
</dbReference>
<feature type="region of interest" description="Disordered" evidence="5">
    <location>
        <begin position="1"/>
        <end position="23"/>
    </location>
</feature>
<dbReference type="InterPro" id="IPR023851">
    <property type="entry name" value="Tscrpt_reg_TetR-type"/>
</dbReference>
<dbReference type="PANTHER" id="PTHR30055:SF238">
    <property type="entry name" value="MYCOFACTOCIN BIOSYNTHESIS TRANSCRIPTIONAL REGULATOR MFTR-RELATED"/>
    <property type="match status" value="1"/>
</dbReference>
<feature type="domain" description="HTH tetR-type" evidence="6">
    <location>
        <begin position="24"/>
        <end position="84"/>
    </location>
</feature>
<evidence type="ECO:0000256" key="4">
    <source>
        <dbReference type="PROSITE-ProRule" id="PRU00335"/>
    </source>
</evidence>
<dbReference type="Pfam" id="PF00440">
    <property type="entry name" value="TetR_N"/>
    <property type="match status" value="1"/>
</dbReference>
<dbReference type="InterPro" id="IPR050109">
    <property type="entry name" value="HTH-type_TetR-like_transc_reg"/>
</dbReference>